<dbReference type="GO" id="GO:0016747">
    <property type="term" value="F:acyltransferase activity, transferring groups other than amino-acyl groups"/>
    <property type="evidence" value="ECO:0007669"/>
    <property type="project" value="InterPro"/>
</dbReference>
<feature type="domain" description="Acyltransferase 3" evidence="2">
    <location>
        <begin position="14"/>
        <end position="326"/>
    </location>
</feature>
<feature type="transmembrane region" description="Helical" evidence="1">
    <location>
        <begin position="191"/>
        <end position="210"/>
    </location>
</feature>
<sequence>MSTVNTKSQYLDVLQIFRGIAALMVVVHHSVGSLKFYHKIDSPLLSFIGAVGKYGVDFFFVLSGFIIVYTAHFKYNDPNAFRDYVKNRLIRIYVPYLPIGVFMLLLYTVIPSFSNGSRDLSVLTSLTLIPHGNPALSVAWTLSFELCFYLLFSVSFFSRKIWNYLVLVWVVSVLLFNYTSLHSLTFLNNPFIQVLLSPYNIEFVLGYLLALIIIKGIKINKLLGLLFVFFAFAVFGYLKFYNLQVFSFSINLVFAAAVFGMIYIAIVYFNKKINKKALMMMIGNATYSIYLIHNPLQMIVLRFYPKITTSVSLILALFLVLFLSSLMGYCYYLVFEKRAINFVKSKPLN</sequence>
<evidence type="ECO:0000259" key="2">
    <source>
        <dbReference type="Pfam" id="PF01757"/>
    </source>
</evidence>
<feature type="transmembrane region" description="Helical" evidence="1">
    <location>
        <begin position="92"/>
        <end position="114"/>
    </location>
</feature>
<dbReference type="PANTHER" id="PTHR23028">
    <property type="entry name" value="ACETYLTRANSFERASE"/>
    <property type="match status" value="1"/>
</dbReference>
<keyword evidence="3" id="KW-0808">Transferase</keyword>
<keyword evidence="1" id="KW-0812">Transmembrane</keyword>
<dbReference type="GO" id="GO:0000271">
    <property type="term" value="P:polysaccharide biosynthetic process"/>
    <property type="evidence" value="ECO:0007669"/>
    <property type="project" value="TreeGrafter"/>
</dbReference>
<feature type="transmembrane region" description="Helical" evidence="1">
    <location>
        <begin position="134"/>
        <end position="154"/>
    </location>
</feature>
<feature type="transmembrane region" description="Helical" evidence="1">
    <location>
        <begin position="222"/>
        <end position="240"/>
    </location>
</feature>
<dbReference type="AlphaFoldDB" id="A0A4Q9YSC4"/>
<keyword evidence="4" id="KW-1185">Reference proteome</keyword>
<evidence type="ECO:0000313" key="3">
    <source>
        <dbReference type="EMBL" id="TBX66365.1"/>
    </source>
</evidence>
<dbReference type="OrthoDB" id="290051at2"/>
<dbReference type="EMBL" id="SJPE01000014">
    <property type="protein sequence ID" value="TBX66365.1"/>
    <property type="molecule type" value="Genomic_DNA"/>
</dbReference>
<dbReference type="Pfam" id="PF01757">
    <property type="entry name" value="Acyl_transf_3"/>
    <property type="match status" value="1"/>
</dbReference>
<dbReference type="RefSeq" id="WP_131476664.1">
    <property type="nucleotide sequence ID" value="NZ_SJPE01000014.1"/>
</dbReference>
<feature type="transmembrane region" description="Helical" evidence="1">
    <location>
        <begin position="12"/>
        <end position="31"/>
    </location>
</feature>
<feature type="transmembrane region" description="Helical" evidence="1">
    <location>
        <begin position="246"/>
        <end position="270"/>
    </location>
</feature>
<organism evidence="3 4">
    <name type="scientific">Flavobacterium silvisoli</name>
    <dbReference type="NCBI Taxonomy" id="2529433"/>
    <lineage>
        <taxon>Bacteria</taxon>
        <taxon>Pseudomonadati</taxon>
        <taxon>Bacteroidota</taxon>
        <taxon>Flavobacteriia</taxon>
        <taxon>Flavobacteriales</taxon>
        <taxon>Flavobacteriaceae</taxon>
        <taxon>Flavobacterium</taxon>
    </lineage>
</organism>
<feature type="transmembrane region" description="Helical" evidence="1">
    <location>
        <begin position="277"/>
        <end position="293"/>
    </location>
</feature>
<accession>A0A4Q9YSC4</accession>
<evidence type="ECO:0000313" key="4">
    <source>
        <dbReference type="Proteomes" id="UP000293300"/>
    </source>
</evidence>
<feature type="transmembrane region" description="Helical" evidence="1">
    <location>
        <begin position="313"/>
        <end position="334"/>
    </location>
</feature>
<protein>
    <submittedName>
        <fullName evidence="3">Acyltransferase</fullName>
    </submittedName>
</protein>
<keyword evidence="1" id="KW-1133">Transmembrane helix</keyword>
<reference evidence="3 4" key="1">
    <citation type="submission" date="2019-02" db="EMBL/GenBank/DDBJ databases">
        <title>Flavobacterium sp. RD-2-33 isolated from forest soil.</title>
        <authorList>
            <person name="Chaudhary D.K."/>
        </authorList>
    </citation>
    <scope>NUCLEOTIDE SEQUENCE [LARGE SCALE GENOMIC DNA]</scope>
    <source>
        <strain evidence="3 4">RD-2-33</strain>
    </source>
</reference>
<evidence type="ECO:0000256" key="1">
    <source>
        <dbReference type="SAM" id="Phobius"/>
    </source>
</evidence>
<dbReference type="InterPro" id="IPR050879">
    <property type="entry name" value="Acyltransferase_3"/>
</dbReference>
<dbReference type="GO" id="GO:0016020">
    <property type="term" value="C:membrane"/>
    <property type="evidence" value="ECO:0007669"/>
    <property type="project" value="TreeGrafter"/>
</dbReference>
<keyword evidence="3" id="KW-0012">Acyltransferase</keyword>
<gene>
    <name evidence="3" type="ORF">EZL74_10980</name>
</gene>
<feature type="transmembrane region" description="Helical" evidence="1">
    <location>
        <begin position="161"/>
        <end position="179"/>
    </location>
</feature>
<feature type="transmembrane region" description="Helical" evidence="1">
    <location>
        <begin position="51"/>
        <end position="71"/>
    </location>
</feature>
<comment type="caution">
    <text evidence="3">The sequence shown here is derived from an EMBL/GenBank/DDBJ whole genome shotgun (WGS) entry which is preliminary data.</text>
</comment>
<dbReference type="InterPro" id="IPR002656">
    <property type="entry name" value="Acyl_transf_3_dom"/>
</dbReference>
<name>A0A4Q9YSC4_9FLAO</name>
<dbReference type="PANTHER" id="PTHR23028:SF131">
    <property type="entry name" value="BLR2367 PROTEIN"/>
    <property type="match status" value="1"/>
</dbReference>
<keyword evidence="1" id="KW-0472">Membrane</keyword>
<proteinExistence type="predicted"/>
<dbReference type="Proteomes" id="UP000293300">
    <property type="component" value="Unassembled WGS sequence"/>
</dbReference>